<dbReference type="STRING" id="1802517.A2892_01565"/>
<organism evidence="1 2">
    <name type="scientific">Candidatus Woesebacteria bacterium RIFCSPLOWO2_01_FULL_39_10b</name>
    <dbReference type="NCBI Taxonomy" id="1802517"/>
    <lineage>
        <taxon>Bacteria</taxon>
        <taxon>Candidatus Woeseibacteriota</taxon>
    </lineage>
</organism>
<dbReference type="EMBL" id="MGHD01000003">
    <property type="protein sequence ID" value="OGM60714.1"/>
    <property type="molecule type" value="Genomic_DNA"/>
</dbReference>
<accession>A0A1F8B9I8</accession>
<dbReference type="Proteomes" id="UP000176404">
    <property type="component" value="Unassembled WGS sequence"/>
</dbReference>
<dbReference type="AlphaFoldDB" id="A0A1F8B9I8"/>
<comment type="caution">
    <text evidence="1">The sequence shown here is derived from an EMBL/GenBank/DDBJ whole genome shotgun (WGS) entry which is preliminary data.</text>
</comment>
<proteinExistence type="predicted"/>
<name>A0A1F8B9I8_9BACT</name>
<protein>
    <submittedName>
        <fullName evidence="1">Uncharacterized protein</fullName>
    </submittedName>
</protein>
<evidence type="ECO:0000313" key="2">
    <source>
        <dbReference type="Proteomes" id="UP000176404"/>
    </source>
</evidence>
<gene>
    <name evidence="1" type="ORF">A2892_01565</name>
</gene>
<evidence type="ECO:0000313" key="1">
    <source>
        <dbReference type="EMBL" id="OGM60714.1"/>
    </source>
</evidence>
<reference evidence="1 2" key="1">
    <citation type="journal article" date="2016" name="Nat. Commun.">
        <title>Thousands of microbial genomes shed light on interconnected biogeochemical processes in an aquifer system.</title>
        <authorList>
            <person name="Anantharaman K."/>
            <person name="Brown C.T."/>
            <person name="Hug L.A."/>
            <person name="Sharon I."/>
            <person name="Castelle C.J."/>
            <person name="Probst A.J."/>
            <person name="Thomas B.C."/>
            <person name="Singh A."/>
            <person name="Wilkins M.J."/>
            <person name="Karaoz U."/>
            <person name="Brodie E.L."/>
            <person name="Williams K.H."/>
            <person name="Hubbard S.S."/>
            <person name="Banfield J.F."/>
        </authorList>
    </citation>
    <scope>NUCLEOTIDE SEQUENCE [LARGE SCALE GENOMIC DNA]</scope>
</reference>
<sequence>MPAQAGANAEKQMVRPCLLSLREPEGFLRASNGLSLPKDLLKPKGREYRELLALGSLWVAFSDIILVKWAI</sequence>